<dbReference type="GO" id="GO:0003824">
    <property type="term" value="F:catalytic activity"/>
    <property type="evidence" value="ECO:0007669"/>
    <property type="project" value="InterPro"/>
</dbReference>
<accession>A0A8J3M2P7</accession>
<dbReference type="RefSeq" id="WP_229842032.1">
    <property type="nucleotide sequence ID" value="NZ_BNAI01000003.1"/>
</dbReference>
<reference evidence="2" key="1">
    <citation type="journal article" date="2014" name="Int. J. Syst. Evol. Microbiol.">
        <title>Complete genome sequence of Corynebacterium casei LMG S-19264T (=DSM 44701T), isolated from a smear-ripened cheese.</title>
        <authorList>
            <consortium name="US DOE Joint Genome Institute (JGI-PGF)"/>
            <person name="Walter F."/>
            <person name="Albersmeier A."/>
            <person name="Kalinowski J."/>
            <person name="Ruckert C."/>
        </authorList>
    </citation>
    <scope>NUCLEOTIDE SEQUENCE</scope>
    <source>
        <strain evidence="2">CGMCC 1.16548</strain>
    </source>
</reference>
<reference evidence="2" key="2">
    <citation type="submission" date="2020-09" db="EMBL/GenBank/DDBJ databases">
        <authorList>
            <person name="Sun Q."/>
            <person name="Zhou Y."/>
        </authorList>
    </citation>
    <scope>NUCLEOTIDE SEQUENCE</scope>
    <source>
        <strain evidence="2">CGMCC 1.16548</strain>
    </source>
</reference>
<evidence type="ECO:0000313" key="3">
    <source>
        <dbReference type="Proteomes" id="UP000617531"/>
    </source>
</evidence>
<evidence type="ECO:0000313" key="2">
    <source>
        <dbReference type="EMBL" id="GHF19253.1"/>
    </source>
</evidence>
<evidence type="ECO:0000259" key="1">
    <source>
        <dbReference type="PROSITE" id="PS51340"/>
    </source>
</evidence>
<proteinExistence type="predicted"/>
<feature type="domain" description="MOSC" evidence="1">
    <location>
        <begin position="33"/>
        <end position="167"/>
    </location>
</feature>
<dbReference type="EMBL" id="BNAI01000003">
    <property type="protein sequence ID" value="GHF19253.1"/>
    <property type="molecule type" value="Genomic_DNA"/>
</dbReference>
<comment type="caution">
    <text evidence="2">The sequence shown here is derived from an EMBL/GenBank/DDBJ whole genome shotgun (WGS) entry which is preliminary data.</text>
</comment>
<dbReference type="PROSITE" id="PS51340">
    <property type="entry name" value="MOSC"/>
    <property type="match status" value="1"/>
</dbReference>
<sequence length="168" mass="17910">MKQIAVEIVALLASPVHRYEGRPGDGPAPAPDDELRDHLELRAGLGIVGDRYFNQPAHRASSVTIQAVEALEAVAAELGIAVPGLRQTRRNILLRGVDVDALARTTFSLDSGEGEIRFGDARPANPCAWMNTAIGEGAHRALRRRGGVRTGPLDDGVLRLGPAVLRVS</sequence>
<organism evidence="2 3">
    <name type="scientific">Pseudolysinimonas yzui</name>
    <dbReference type="NCBI Taxonomy" id="2708254"/>
    <lineage>
        <taxon>Bacteria</taxon>
        <taxon>Bacillati</taxon>
        <taxon>Actinomycetota</taxon>
        <taxon>Actinomycetes</taxon>
        <taxon>Micrococcales</taxon>
        <taxon>Microbacteriaceae</taxon>
        <taxon>Pseudolysinimonas</taxon>
    </lineage>
</organism>
<dbReference type="Proteomes" id="UP000617531">
    <property type="component" value="Unassembled WGS sequence"/>
</dbReference>
<dbReference type="InterPro" id="IPR005302">
    <property type="entry name" value="MoCF_Sase_C"/>
</dbReference>
<dbReference type="GO" id="GO:0030170">
    <property type="term" value="F:pyridoxal phosphate binding"/>
    <property type="evidence" value="ECO:0007669"/>
    <property type="project" value="InterPro"/>
</dbReference>
<dbReference type="GO" id="GO:0030151">
    <property type="term" value="F:molybdenum ion binding"/>
    <property type="evidence" value="ECO:0007669"/>
    <property type="project" value="InterPro"/>
</dbReference>
<name>A0A8J3M2P7_9MICO</name>
<dbReference type="Gene3D" id="2.40.33.20">
    <property type="entry name" value="PK beta-barrel domain-like"/>
    <property type="match status" value="1"/>
</dbReference>
<protein>
    <submittedName>
        <fullName evidence="2">Molybdenum cofactor sulfurase</fullName>
    </submittedName>
</protein>
<dbReference type="InterPro" id="IPR011037">
    <property type="entry name" value="Pyrv_Knase-like_insert_dom_sf"/>
</dbReference>
<dbReference type="AlphaFoldDB" id="A0A8J3M2P7"/>
<dbReference type="SUPFAM" id="SSF50800">
    <property type="entry name" value="PK beta-barrel domain-like"/>
    <property type="match status" value="1"/>
</dbReference>
<gene>
    <name evidence="2" type="ORF">GCM10011600_20270</name>
</gene>
<keyword evidence="3" id="KW-1185">Reference proteome</keyword>